<evidence type="ECO:0000256" key="5">
    <source>
        <dbReference type="ARBA" id="ARBA00022989"/>
    </source>
</evidence>
<dbReference type="OrthoDB" id="9775207at2"/>
<dbReference type="Pfam" id="PF00924">
    <property type="entry name" value="MS_channel_2nd"/>
    <property type="match status" value="1"/>
</dbReference>
<evidence type="ECO:0000256" key="7">
    <source>
        <dbReference type="ARBA" id="ARBA00023136"/>
    </source>
</evidence>
<evidence type="ECO:0000256" key="6">
    <source>
        <dbReference type="ARBA" id="ARBA00023016"/>
    </source>
</evidence>
<organism evidence="12 13">
    <name type="scientific">Pontibacter actiniarum</name>
    <dbReference type="NCBI Taxonomy" id="323450"/>
    <lineage>
        <taxon>Bacteria</taxon>
        <taxon>Pseudomonadati</taxon>
        <taxon>Bacteroidota</taxon>
        <taxon>Cytophagia</taxon>
        <taxon>Cytophagales</taxon>
        <taxon>Hymenobacteraceae</taxon>
        <taxon>Pontibacter</taxon>
    </lineage>
</organism>
<dbReference type="GO" id="GO:0008381">
    <property type="term" value="F:mechanosensitive monoatomic ion channel activity"/>
    <property type="evidence" value="ECO:0007669"/>
    <property type="project" value="InterPro"/>
</dbReference>
<keyword evidence="7 10" id="KW-0472">Membrane</keyword>
<dbReference type="RefSeq" id="WP_025604374.1">
    <property type="nucleotide sequence ID" value="NZ_CP021235.1"/>
</dbReference>
<proteinExistence type="predicted"/>
<reference evidence="13" key="1">
    <citation type="submission" date="2017-05" db="EMBL/GenBank/DDBJ databases">
        <authorList>
            <person name="Ray J."/>
            <person name="Price M."/>
            <person name="Deutschbauer A."/>
        </authorList>
    </citation>
    <scope>NUCLEOTIDE SEQUENCE [LARGE SCALE GENOMIC DNA]</scope>
    <source>
        <strain evidence="13">DSM 19842</strain>
    </source>
</reference>
<dbReference type="EMBL" id="CP021235">
    <property type="protein sequence ID" value="ARS34445.1"/>
    <property type="molecule type" value="Genomic_DNA"/>
</dbReference>
<dbReference type="FunFam" id="2.30.30.60:FF:000002">
    <property type="entry name" value="Mechanosensitive ion channel family protein"/>
    <property type="match status" value="1"/>
</dbReference>
<keyword evidence="13" id="KW-1185">Reference proteome</keyword>
<sequence length="441" mass="50272">METANHFSRIGHWTTAYLTDMGMPLNVAVYVNMLLLLALLLLLLYTSKIATRTALRGTAHRFAAKTSTQFDDYLIQNRVFSLIAQAVPLVIVVQALPIVFADFEAWIKPLRTLVDAYIVLLSIWTLQALLRTCRDFMKTTALFKDKPVDSFVQVLTIFLYFVGGLLIFSLLTGKSVWAFITAMGAASAILLLVFKDTILGFVASIQVSTNDMVRIGDWITMEKYGADGTVVEINLTTVKVQNFDMTITTIPTYYLISDSFINWRGMQAAGGRRIKRSIHIKISSIKYLSEEDVQRLSKIGLVSEYLQERQQEIAAYNKAKHVDKHLLINGRSLTNIGVFRRYIDAYIQQHEFTHKHMTMMVRQLEPTTTGMPIELYVFTNEVRWEKYELIMADIFDHLLAAVRYFDLEVFEYPAADDVRQLFGKPGTDKNSLYAAMEAMKN</sequence>
<feature type="domain" description="Mechanosensitive ion channel MscS" evidence="11">
    <location>
        <begin position="196"/>
        <end position="264"/>
    </location>
</feature>
<evidence type="ECO:0000256" key="2">
    <source>
        <dbReference type="ARBA" id="ARBA00022475"/>
    </source>
</evidence>
<evidence type="ECO:0000313" key="12">
    <source>
        <dbReference type="EMBL" id="ARS34445.1"/>
    </source>
</evidence>
<evidence type="ECO:0000313" key="13">
    <source>
        <dbReference type="Proteomes" id="UP000266292"/>
    </source>
</evidence>
<keyword evidence="4 10" id="KW-0812">Transmembrane</keyword>
<dbReference type="Proteomes" id="UP000266292">
    <property type="component" value="Chromosome"/>
</dbReference>
<feature type="transmembrane region" description="Helical" evidence="10">
    <location>
        <begin position="112"/>
        <end position="130"/>
    </location>
</feature>
<evidence type="ECO:0000256" key="8">
    <source>
        <dbReference type="ARBA" id="ARBA00093630"/>
    </source>
</evidence>
<comment type="subcellular location">
    <subcellularLocation>
        <location evidence="1">Cell inner membrane</location>
        <topology evidence="1">Multi-pass membrane protein</topology>
    </subcellularLocation>
</comment>
<evidence type="ECO:0000259" key="11">
    <source>
        <dbReference type="Pfam" id="PF00924"/>
    </source>
</evidence>
<protein>
    <recommendedName>
        <fullName evidence="8">Mechanosensing system component YbdG</fullName>
    </recommendedName>
    <alternativeName>
        <fullName evidence="9">Mechanosensitive channel homolog YbdG</fullName>
    </alternativeName>
</protein>
<feature type="transmembrane region" description="Helical" evidence="10">
    <location>
        <begin position="79"/>
        <end position="100"/>
    </location>
</feature>
<evidence type="ECO:0000256" key="3">
    <source>
        <dbReference type="ARBA" id="ARBA00022519"/>
    </source>
</evidence>
<feature type="transmembrane region" description="Helical" evidence="10">
    <location>
        <begin position="176"/>
        <end position="194"/>
    </location>
</feature>
<dbReference type="PANTHER" id="PTHR30414">
    <property type="entry name" value="MINICONDUCTANCE MECHANOSENSITIVE CHANNEL YBDG"/>
    <property type="match status" value="1"/>
</dbReference>
<evidence type="ECO:0000256" key="1">
    <source>
        <dbReference type="ARBA" id="ARBA00004429"/>
    </source>
</evidence>
<dbReference type="GO" id="GO:0005886">
    <property type="term" value="C:plasma membrane"/>
    <property type="evidence" value="ECO:0007669"/>
    <property type="project" value="UniProtKB-SubCell"/>
</dbReference>
<name>A0A1X9YNI6_9BACT</name>
<dbReference type="Gene3D" id="2.30.30.60">
    <property type="match status" value="1"/>
</dbReference>
<gene>
    <name evidence="12" type="ORF">CA264_02745</name>
</gene>
<dbReference type="PANTHER" id="PTHR30414:SF0">
    <property type="entry name" value="MINICONDUCTANCE MECHANOSENSITIVE CHANNEL YBDG"/>
    <property type="match status" value="1"/>
</dbReference>
<feature type="transmembrane region" description="Helical" evidence="10">
    <location>
        <begin position="27"/>
        <end position="46"/>
    </location>
</feature>
<evidence type="ECO:0000256" key="10">
    <source>
        <dbReference type="SAM" id="Phobius"/>
    </source>
</evidence>
<dbReference type="InterPro" id="IPR006685">
    <property type="entry name" value="MscS_channel_2nd"/>
</dbReference>
<dbReference type="KEGG" id="pact:CA264_02745"/>
<feature type="transmembrane region" description="Helical" evidence="10">
    <location>
        <begin position="151"/>
        <end position="170"/>
    </location>
</feature>
<dbReference type="SUPFAM" id="SSF50182">
    <property type="entry name" value="Sm-like ribonucleoproteins"/>
    <property type="match status" value="1"/>
</dbReference>
<accession>A0A1X9YNI6</accession>
<keyword evidence="3" id="KW-0997">Cell inner membrane</keyword>
<evidence type="ECO:0000256" key="4">
    <source>
        <dbReference type="ARBA" id="ARBA00022692"/>
    </source>
</evidence>
<dbReference type="AlphaFoldDB" id="A0A1X9YNI6"/>
<keyword evidence="5 10" id="KW-1133">Transmembrane helix</keyword>
<keyword evidence="6" id="KW-0346">Stress response</keyword>
<dbReference type="InterPro" id="IPR030192">
    <property type="entry name" value="YbdG"/>
</dbReference>
<evidence type="ECO:0000256" key="9">
    <source>
        <dbReference type="ARBA" id="ARBA00093659"/>
    </source>
</evidence>
<dbReference type="GO" id="GO:0071470">
    <property type="term" value="P:cellular response to osmotic stress"/>
    <property type="evidence" value="ECO:0007669"/>
    <property type="project" value="InterPro"/>
</dbReference>
<dbReference type="InterPro" id="IPR023408">
    <property type="entry name" value="MscS_beta-dom_sf"/>
</dbReference>
<dbReference type="STRING" id="709015.GCA_000472485_00543"/>
<dbReference type="InterPro" id="IPR010920">
    <property type="entry name" value="LSM_dom_sf"/>
</dbReference>
<keyword evidence="2" id="KW-1003">Cell membrane</keyword>